<gene>
    <name evidence="2" type="ORF">SPF06_19470</name>
</gene>
<sequence>MSTPPPRRASAAVASPTAPLIGLGAGAPVLAFDVGGTDIKGALFGEDGHIRCLARIPTPVAGDRTGQAVIAEIVNLAGRFAEVQPSVNPRALGLVVPGHIDTRSGTAVFAENMGWKDVAFRERVSALTGLPVHFGHDVRAAGGAEFRLGAATGLRDVVVVVIGTGIAGALFVDGRPYDGDGLAGEIGHAKVASGPTCACGGTGCLEAVASAAAIARRYSALTGAQVAGAKEVLDRSQAGDPDAKLVWKDAVDALALSFSHVVALLAPEAIVVGGGLAEAGPALLSPLTARLDEYLTFQRRPRILAARLGENAGLLGAAIGARELMVAGGTR</sequence>
<accession>A0ABU5TBE2</accession>
<dbReference type="Proteomes" id="UP001304769">
    <property type="component" value="Unassembled WGS sequence"/>
</dbReference>
<dbReference type="PANTHER" id="PTHR18964">
    <property type="entry name" value="ROK (REPRESSOR, ORF, KINASE) FAMILY"/>
    <property type="match status" value="1"/>
</dbReference>
<reference evidence="2 3" key="1">
    <citation type="submission" date="2023-12" db="EMBL/GenBank/DDBJ databases">
        <title>Sinomonas terricola sp. nov, isolated from litchi orchard soil in Guangdong, PR China.</title>
        <authorList>
            <person name="Jiaxin W."/>
            <person name="Yang Z."/>
            <person name="Honghui Z."/>
        </authorList>
    </citation>
    <scope>NUCLEOTIDE SEQUENCE [LARGE SCALE GENOMIC DNA]</scope>
    <source>
        <strain evidence="2 3">JGH33</strain>
    </source>
</reference>
<comment type="caution">
    <text evidence="2">The sequence shown here is derived from an EMBL/GenBank/DDBJ whole genome shotgun (WGS) entry which is preliminary data.</text>
</comment>
<dbReference type="EMBL" id="JAYGGQ010000019">
    <property type="protein sequence ID" value="MEA5456908.1"/>
    <property type="molecule type" value="Genomic_DNA"/>
</dbReference>
<evidence type="ECO:0000256" key="1">
    <source>
        <dbReference type="ARBA" id="ARBA00006479"/>
    </source>
</evidence>
<organism evidence="2 3">
    <name type="scientific">Sinomonas terricola</name>
    <dbReference type="NCBI Taxonomy" id="3110330"/>
    <lineage>
        <taxon>Bacteria</taxon>
        <taxon>Bacillati</taxon>
        <taxon>Actinomycetota</taxon>
        <taxon>Actinomycetes</taxon>
        <taxon>Micrococcales</taxon>
        <taxon>Micrococcaceae</taxon>
        <taxon>Sinomonas</taxon>
    </lineage>
</organism>
<protein>
    <submittedName>
        <fullName evidence="2">ROK family protein</fullName>
    </submittedName>
</protein>
<proteinExistence type="inferred from homology"/>
<dbReference type="RefSeq" id="WP_323280819.1">
    <property type="nucleotide sequence ID" value="NZ_JAYGGQ010000019.1"/>
</dbReference>
<dbReference type="Pfam" id="PF00480">
    <property type="entry name" value="ROK"/>
    <property type="match status" value="1"/>
</dbReference>
<keyword evidence="3" id="KW-1185">Reference proteome</keyword>
<dbReference type="PANTHER" id="PTHR18964:SF149">
    <property type="entry name" value="BIFUNCTIONAL UDP-N-ACETYLGLUCOSAMINE 2-EPIMERASE_N-ACETYLMANNOSAMINE KINASE"/>
    <property type="match status" value="1"/>
</dbReference>
<evidence type="ECO:0000313" key="3">
    <source>
        <dbReference type="Proteomes" id="UP001304769"/>
    </source>
</evidence>
<name>A0ABU5TBE2_9MICC</name>
<comment type="similarity">
    <text evidence="1">Belongs to the ROK (NagC/XylR) family.</text>
</comment>
<dbReference type="InterPro" id="IPR000600">
    <property type="entry name" value="ROK"/>
</dbReference>
<evidence type="ECO:0000313" key="2">
    <source>
        <dbReference type="EMBL" id="MEA5456908.1"/>
    </source>
</evidence>
<dbReference type="Gene3D" id="3.30.420.40">
    <property type="match status" value="2"/>
</dbReference>
<dbReference type="SUPFAM" id="SSF53067">
    <property type="entry name" value="Actin-like ATPase domain"/>
    <property type="match status" value="1"/>
</dbReference>
<dbReference type="InterPro" id="IPR043129">
    <property type="entry name" value="ATPase_NBD"/>
</dbReference>